<dbReference type="STRING" id="387005.A0A183HS05"/>
<dbReference type="Proteomes" id="UP000267606">
    <property type="component" value="Unassembled WGS sequence"/>
</dbReference>
<keyword evidence="3" id="KW-1185">Reference proteome</keyword>
<accession>A0A183HS05</accession>
<reference evidence="4" key="1">
    <citation type="submission" date="2016-06" db="UniProtKB">
        <authorList>
            <consortium name="WormBaseParasite"/>
        </authorList>
    </citation>
    <scope>IDENTIFICATION</scope>
</reference>
<evidence type="ECO:0000313" key="4">
    <source>
        <dbReference type="WBParaSite" id="OFLC_0001026601-mRNA-1"/>
    </source>
</evidence>
<sequence>MVSTKFYWNSITSDVEQFIKQCPRCRITRMRYIASNNVPWRKGGRYGDIYTGNWDGNEDDYALSDRSSNRTWKFARSLNGGEYAAYSADNEINILPSSWKHDRPANDVMIADEMANEEIDIENDTNELGKKIPRYSVINLQKYIRFYLSQLTVQLVKCDTHSMKVIFVFEIEIIFLTDLIALL</sequence>
<dbReference type="InterPro" id="IPR041588">
    <property type="entry name" value="Integrase_H2C2"/>
</dbReference>
<organism evidence="4">
    <name type="scientific">Onchocerca flexuosa</name>
    <dbReference type="NCBI Taxonomy" id="387005"/>
    <lineage>
        <taxon>Eukaryota</taxon>
        <taxon>Metazoa</taxon>
        <taxon>Ecdysozoa</taxon>
        <taxon>Nematoda</taxon>
        <taxon>Chromadorea</taxon>
        <taxon>Rhabditida</taxon>
        <taxon>Spirurina</taxon>
        <taxon>Spiruromorpha</taxon>
        <taxon>Filarioidea</taxon>
        <taxon>Onchocercidae</taxon>
        <taxon>Onchocerca</taxon>
    </lineage>
</organism>
<name>A0A183HS05_9BILA</name>
<feature type="domain" description="Integrase zinc-binding" evidence="1">
    <location>
        <begin position="2"/>
        <end position="29"/>
    </location>
</feature>
<dbReference type="Pfam" id="PF17921">
    <property type="entry name" value="Integrase_H2C2"/>
    <property type="match status" value="1"/>
</dbReference>
<evidence type="ECO:0000313" key="3">
    <source>
        <dbReference type="Proteomes" id="UP000267606"/>
    </source>
</evidence>
<reference evidence="2 3" key="2">
    <citation type="submission" date="2018-11" db="EMBL/GenBank/DDBJ databases">
        <authorList>
            <consortium name="Pathogen Informatics"/>
        </authorList>
    </citation>
    <scope>NUCLEOTIDE SEQUENCE [LARGE SCALE GENOMIC DNA]</scope>
</reference>
<evidence type="ECO:0000259" key="1">
    <source>
        <dbReference type="Pfam" id="PF17921"/>
    </source>
</evidence>
<gene>
    <name evidence="2" type="ORF">OFLC_LOCUS10269</name>
</gene>
<evidence type="ECO:0000313" key="2">
    <source>
        <dbReference type="EMBL" id="VDO67169.1"/>
    </source>
</evidence>
<dbReference type="AlphaFoldDB" id="A0A183HS05"/>
<dbReference type="WBParaSite" id="OFLC_0001026601-mRNA-1">
    <property type="protein sequence ID" value="OFLC_0001026601-mRNA-1"/>
    <property type="gene ID" value="OFLC_0001026601"/>
</dbReference>
<proteinExistence type="predicted"/>
<dbReference type="EMBL" id="UZAJ01013505">
    <property type="protein sequence ID" value="VDO67169.1"/>
    <property type="molecule type" value="Genomic_DNA"/>
</dbReference>
<protein>
    <submittedName>
        <fullName evidence="4">Integrase_H2C2 domain-containing protein</fullName>
    </submittedName>
</protein>